<feature type="active site" description="Charge relay system" evidence="9">
    <location>
        <position position="134"/>
    </location>
</feature>
<comment type="function">
    <text evidence="2">Exopeptidase that catalyzes the hydrolytic cleavage of multi-L-arginyl-poly-L-aspartic acid (cyanophycin; a water-insoluble reserve polymer) into aspartate-arginine dipeptides.</text>
</comment>
<dbReference type="PANTHER" id="PTHR36175:SF1">
    <property type="entry name" value="CYANOPHYCINASE"/>
    <property type="match status" value="1"/>
</dbReference>
<dbReference type="EC" id="3.4.15.6" evidence="4"/>
<dbReference type="InterPro" id="IPR011811">
    <property type="entry name" value="Peptidase_S51_cyanophycinase"/>
</dbReference>
<evidence type="ECO:0000256" key="2">
    <source>
        <dbReference type="ARBA" id="ARBA00002039"/>
    </source>
</evidence>
<dbReference type="SUPFAM" id="SSF52317">
    <property type="entry name" value="Class I glutamine amidotransferase-like"/>
    <property type="match status" value="1"/>
</dbReference>
<dbReference type="GO" id="GO:0006508">
    <property type="term" value="P:proteolysis"/>
    <property type="evidence" value="ECO:0007669"/>
    <property type="project" value="UniProtKB-KW"/>
</dbReference>
<dbReference type="Gene3D" id="3.40.50.880">
    <property type="match status" value="1"/>
</dbReference>
<organism evidence="10 11">
    <name type="scientific">Planctobacterium marinum</name>
    <dbReference type="NCBI Taxonomy" id="1631968"/>
    <lineage>
        <taxon>Bacteria</taxon>
        <taxon>Pseudomonadati</taxon>
        <taxon>Pseudomonadota</taxon>
        <taxon>Gammaproteobacteria</taxon>
        <taxon>Alteromonadales</taxon>
        <taxon>Alteromonadaceae</taxon>
        <taxon>Planctobacterium</taxon>
    </lineage>
</organism>
<dbReference type="EMBL" id="AP027272">
    <property type="protein sequence ID" value="BDX08681.1"/>
    <property type="molecule type" value="Genomic_DNA"/>
</dbReference>
<keyword evidence="11" id="KW-1185">Reference proteome</keyword>
<dbReference type="KEGG" id="pmaw:MACH26_42020"/>
<comment type="catalytic activity">
    <reaction evidence="1">
        <text>[L-4-(L-arginin-2-N-yl)aspartate](n) + H2O = [L-4-(L-arginin-2-N-yl)aspartate](n-1) + L-4-(L-arginin-2-N-yl)aspartate</text>
        <dbReference type="Rhea" id="RHEA:12845"/>
        <dbReference type="Rhea" id="RHEA-COMP:13728"/>
        <dbReference type="Rhea" id="RHEA-COMP:13734"/>
        <dbReference type="ChEBI" id="CHEBI:15377"/>
        <dbReference type="ChEBI" id="CHEBI:137986"/>
        <dbReference type="ChEBI" id="CHEBI:137991"/>
        <dbReference type="EC" id="3.4.15.6"/>
    </reaction>
</comment>
<sequence length="280" mass="31291">MVFNVMHNNKGTLTLIGGAEDRNSNSGVLRNLVDKTKARYVAVVPTASMYGYELGDEYKDTFRRLGVEKIEILDIKERRDTENERFLEIAKEADLIFFTGGDQVKLAHVFLHTELLKIIKNRHFLSGLHLAGTSAGAMVMSDPLIYEGDGKDFQKGAVFFEPGFGITASTTVDTHFMERGRIPRICAFLASGYSKRGIGVGEDTAAFITPDDKLEVFGSGIVVMFNADKMRYSNFHNIKEDELIDMDNVAMSFLVHGSRFDMSKWAQIKPSKRKKIIAAS</sequence>
<feature type="active site" description="Charge relay system" evidence="9">
    <location>
        <position position="202"/>
    </location>
</feature>
<dbReference type="AlphaFoldDB" id="A0AA48HPN7"/>
<evidence type="ECO:0000256" key="8">
    <source>
        <dbReference type="ARBA" id="ARBA00022825"/>
    </source>
</evidence>
<dbReference type="GO" id="GO:0008241">
    <property type="term" value="F:peptidyl-dipeptidase activity"/>
    <property type="evidence" value="ECO:0007669"/>
    <property type="project" value="UniProtKB-EC"/>
</dbReference>
<keyword evidence="8" id="KW-0720">Serine protease</keyword>
<keyword evidence="7" id="KW-0378">Hydrolase</keyword>
<evidence type="ECO:0000313" key="11">
    <source>
        <dbReference type="Proteomes" id="UP001333710"/>
    </source>
</evidence>
<dbReference type="CDD" id="cd03145">
    <property type="entry name" value="GAT1_cyanophycinase"/>
    <property type="match status" value="1"/>
</dbReference>
<gene>
    <name evidence="10" type="primary">cphB_2</name>
    <name evidence="10" type="ORF">MACH26_42020</name>
</gene>
<feature type="active site" description="Charge relay system" evidence="9">
    <location>
        <position position="175"/>
    </location>
</feature>
<dbReference type="NCBIfam" id="TIGR02069">
    <property type="entry name" value="cyanophycinase"/>
    <property type="match status" value="1"/>
</dbReference>
<evidence type="ECO:0000256" key="6">
    <source>
        <dbReference type="ARBA" id="ARBA00022670"/>
    </source>
</evidence>
<evidence type="ECO:0000256" key="9">
    <source>
        <dbReference type="PIRSR" id="PIRSR032067-1"/>
    </source>
</evidence>
<evidence type="ECO:0000256" key="4">
    <source>
        <dbReference type="ARBA" id="ARBA00013115"/>
    </source>
</evidence>
<proteinExistence type="inferred from homology"/>
<dbReference type="Proteomes" id="UP001333710">
    <property type="component" value="Chromosome"/>
</dbReference>
<protein>
    <recommendedName>
        <fullName evidence="5">Cyanophycinase</fullName>
        <ecNumber evidence="4">3.4.15.6</ecNumber>
    </recommendedName>
</protein>
<dbReference type="InterPro" id="IPR029062">
    <property type="entry name" value="Class_I_gatase-like"/>
</dbReference>
<evidence type="ECO:0000256" key="5">
    <source>
        <dbReference type="ARBA" id="ARBA00015719"/>
    </source>
</evidence>
<evidence type="ECO:0000256" key="1">
    <source>
        <dbReference type="ARBA" id="ARBA00001092"/>
    </source>
</evidence>
<dbReference type="Pfam" id="PF03575">
    <property type="entry name" value="Peptidase_S51"/>
    <property type="match status" value="1"/>
</dbReference>
<name>A0AA48HPN7_9ALTE</name>
<dbReference type="PANTHER" id="PTHR36175">
    <property type="entry name" value="CYANOPHYCINASE"/>
    <property type="match status" value="1"/>
</dbReference>
<evidence type="ECO:0000256" key="7">
    <source>
        <dbReference type="ARBA" id="ARBA00022801"/>
    </source>
</evidence>
<dbReference type="InterPro" id="IPR005320">
    <property type="entry name" value="Peptidase_S51"/>
</dbReference>
<keyword evidence="6" id="KW-0645">Protease</keyword>
<accession>A0AA48HPN7</accession>
<evidence type="ECO:0000313" key="10">
    <source>
        <dbReference type="EMBL" id="BDX08681.1"/>
    </source>
</evidence>
<evidence type="ECO:0000256" key="3">
    <source>
        <dbReference type="ARBA" id="ARBA00006534"/>
    </source>
</evidence>
<reference evidence="10" key="1">
    <citation type="submission" date="2023-01" db="EMBL/GenBank/DDBJ databases">
        <title>Complete genome sequence of Planctobacterium marinum strain Dej080120_11.</title>
        <authorList>
            <person name="Ueki S."/>
            <person name="Maruyama F."/>
        </authorList>
    </citation>
    <scope>NUCLEOTIDE SEQUENCE</scope>
    <source>
        <strain evidence="10">Dej080120_11</strain>
    </source>
</reference>
<dbReference type="GO" id="GO:0008236">
    <property type="term" value="F:serine-type peptidase activity"/>
    <property type="evidence" value="ECO:0007669"/>
    <property type="project" value="UniProtKB-KW"/>
</dbReference>
<comment type="similarity">
    <text evidence="3">Belongs to the peptidase S51 family.</text>
</comment>
<dbReference type="PIRSF" id="PIRSF032067">
    <property type="entry name" value="Cyanophycinase"/>
    <property type="match status" value="1"/>
</dbReference>